<keyword evidence="2" id="KW-1185">Reference proteome</keyword>
<dbReference type="RefSeq" id="WP_069404982.1">
    <property type="nucleotide sequence ID" value="NZ_JBHRZJ010000003.1"/>
</dbReference>
<dbReference type="AlphaFoldDB" id="A0A1E3RX14"/>
<dbReference type="Proteomes" id="UP000094243">
    <property type="component" value="Unassembled WGS sequence"/>
</dbReference>
<sequence length="148" mass="15593">MTVSALRKWLAALALVAMVAGGIGIAAVVITGDMSSTPASQAAPRTTLAPPAPKMPTPVEFNVEVVVTDQQCQPGAGCTYKYTIQPKYIGLHPLPETPFTVFYEVIGGNEPQKGEFTVHKDQAKILKDVTLEGPPAAQLNAHVLQVTG</sequence>
<evidence type="ECO:0000313" key="2">
    <source>
        <dbReference type="Proteomes" id="UP000094243"/>
    </source>
</evidence>
<comment type="caution">
    <text evidence="1">The sequence shown here is derived from an EMBL/GenBank/DDBJ whole genome shotgun (WGS) entry which is preliminary data.</text>
</comment>
<evidence type="ECO:0000313" key="1">
    <source>
        <dbReference type="EMBL" id="ODQ94361.1"/>
    </source>
</evidence>
<accession>A0A1E3RX14</accession>
<proteinExistence type="predicted"/>
<organism evidence="1 2">
    <name type="scientific">Mycolicibacterium holsaticum</name>
    <dbReference type="NCBI Taxonomy" id="152142"/>
    <lineage>
        <taxon>Bacteria</taxon>
        <taxon>Bacillati</taxon>
        <taxon>Actinomycetota</taxon>
        <taxon>Actinomycetes</taxon>
        <taxon>Mycobacteriales</taxon>
        <taxon>Mycobacteriaceae</taxon>
        <taxon>Mycolicibacterium</taxon>
    </lineage>
</organism>
<gene>
    <name evidence="1" type="ORF">BHQ17_09590</name>
</gene>
<reference evidence="2" key="1">
    <citation type="submission" date="2016-09" db="EMBL/GenBank/DDBJ databases">
        <authorList>
            <person name="Greninger A.L."/>
            <person name="Jerome K.R."/>
            <person name="Mcnair B."/>
            <person name="Wallis C."/>
            <person name="Fang F."/>
        </authorList>
    </citation>
    <scope>NUCLEOTIDE SEQUENCE [LARGE SCALE GENOMIC DNA]</scope>
    <source>
        <strain evidence="2">M7</strain>
    </source>
</reference>
<protein>
    <submittedName>
        <fullName evidence="1">Uncharacterized protein</fullName>
    </submittedName>
</protein>
<name>A0A1E3RX14_9MYCO</name>
<dbReference type="EMBL" id="MIGZ01000042">
    <property type="protein sequence ID" value="ODQ94361.1"/>
    <property type="molecule type" value="Genomic_DNA"/>
</dbReference>